<dbReference type="EMBL" id="META01000002">
    <property type="protein sequence ID" value="OGB74405.1"/>
    <property type="molecule type" value="Genomic_DNA"/>
</dbReference>
<comment type="caution">
    <text evidence="14">The sequence shown here is derived from an EMBL/GenBank/DDBJ whole genome shotgun (WGS) entry which is preliminary data.</text>
</comment>
<comment type="subunit">
    <text evidence="10">Monomer.</text>
</comment>
<keyword evidence="8 10" id="KW-0460">Magnesium</keyword>
<comment type="cofactor">
    <cofactor evidence="1 10">
        <name>Mg(2+)</name>
        <dbReference type="ChEBI" id="CHEBI:18420"/>
    </cofactor>
</comment>
<keyword evidence="4 10" id="KW-0808">Transferase</keyword>
<evidence type="ECO:0000256" key="2">
    <source>
        <dbReference type="ARBA" id="ARBA00003213"/>
    </source>
</evidence>
<feature type="site" description="Interaction with substrate tRNA" evidence="10">
    <location>
        <position position="111"/>
    </location>
</feature>
<feature type="region of interest" description="Interaction with substrate tRNA" evidence="10">
    <location>
        <begin position="39"/>
        <end position="42"/>
    </location>
</feature>
<dbReference type="GO" id="GO:0052381">
    <property type="term" value="F:tRNA dimethylallyltransferase activity"/>
    <property type="evidence" value="ECO:0007669"/>
    <property type="project" value="UniProtKB-UniRule"/>
</dbReference>
<evidence type="ECO:0000256" key="7">
    <source>
        <dbReference type="ARBA" id="ARBA00022840"/>
    </source>
</evidence>
<evidence type="ECO:0000256" key="12">
    <source>
        <dbReference type="RuleBase" id="RU003784"/>
    </source>
</evidence>
<feature type="binding site" evidence="10">
    <location>
        <begin position="14"/>
        <end position="21"/>
    </location>
    <ligand>
        <name>ATP</name>
        <dbReference type="ChEBI" id="CHEBI:30616"/>
    </ligand>
</feature>
<dbReference type="STRING" id="1798535.A2V68_01685"/>
<evidence type="ECO:0000256" key="4">
    <source>
        <dbReference type="ARBA" id="ARBA00022679"/>
    </source>
</evidence>
<gene>
    <name evidence="10" type="primary">miaA</name>
    <name evidence="14" type="ORF">A2V68_01685</name>
</gene>
<evidence type="ECO:0000256" key="13">
    <source>
        <dbReference type="RuleBase" id="RU003785"/>
    </source>
</evidence>
<dbReference type="GO" id="GO:0006400">
    <property type="term" value="P:tRNA modification"/>
    <property type="evidence" value="ECO:0007669"/>
    <property type="project" value="TreeGrafter"/>
</dbReference>
<dbReference type="SUPFAM" id="SSF52540">
    <property type="entry name" value="P-loop containing nucleoside triphosphate hydrolases"/>
    <property type="match status" value="1"/>
</dbReference>
<evidence type="ECO:0000256" key="3">
    <source>
        <dbReference type="ARBA" id="ARBA00005842"/>
    </source>
</evidence>
<evidence type="ECO:0000256" key="11">
    <source>
        <dbReference type="RuleBase" id="RU003783"/>
    </source>
</evidence>
<organism evidence="14 15">
    <name type="scientific">candidate division Kazan bacterium RBG_13_50_9</name>
    <dbReference type="NCBI Taxonomy" id="1798535"/>
    <lineage>
        <taxon>Bacteria</taxon>
        <taxon>Bacteria division Kazan-3B-28</taxon>
    </lineage>
</organism>
<evidence type="ECO:0000313" key="15">
    <source>
        <dbReference type="Proteomes" id="UP000176651"/>
    </source>
</evidence>
<dbReference type="Proteomes" id="UP000176651">
    <property type="component" value="Unassembled WGS sequence"/>
</dbReference>
<comment type="function">
    <text evidence="2 10 12">Catalyzes the transfer of a dimethylallyl group onto the adenine at position 37 in tRNAs that read codons beginning with uridine, leading to the formation of N6-(dimethylallyl)adenosine (i(6)A).</text>
</comment>
<comment type="caution">
    <text evidence="10">Lacks conserved residue(s) required for the propagation of feature annotation.</text>
</comment>
<feature type="binding site" evidence="10">
    <location>
        <begin position="16"/>
        <end position="21"/>
    </location>
    <ligand>
        <name>substrate</name>
    </ligand>
</feature>
<sequence length="305" mass="34585">MVMRTKPKAVVILGPTSSGKSDWSLKLAKKWNGVVISADSRQIYRGLDIATGKTTKTEQQGIPHYMIDIVEPDTDFSVSLYQATVYNLLNSIARSNAKRHKQTIPFIVGGTGLYIRAVVDGYKIPPVSPNPKLRAQLSTWSMAKLKAKLIKLTAQFKRKPKIDLTNNRRIIRAIEVAKAVGELTPEAQAPGFEFLQIGIDLPKTEIDERIERRINAMYEAGLVKETKKLLAAGYDFGRPALSALGYQHIRNYLKGKVTLAKALELMKRDTKRFAKRQLTWFRRDRRIHWVKTLPQADKLIQSFLR</sequence>
<keyword evidence="7 10" id="KW-0067">ATP-binding</keyword>
<reference evidence="14 15" key="1">
    <citation type="journal article" date="2016" name="Nat. Commun.">
        <title>Thousands of microbial genomes shed light on interconnected biogeochemical processes in an aquifer system.</title>
        <authorList>
            <person name="Anantharaman K."/>
            <person name="Brown C.T."/>
            <person name="Hug L.A."/>
            <person name="Sharon I."/>
            <person name="Castelle C.J."/>
            <person name="Probst A.J."/>
            <person name="Thomas B.C."/>
            <person name="Singh A."/>
            <person name="Wilkins M.J."/>
            <person name="Karaoz U."/>
            <person name="Brodie E.L."/>
            <person name="Williams K.H."/>
            <person name="Hubbard S.S."/>
            <person name="Banfield J.F."/>
        </authorList>
    </citation>
    <scope>NUCLEOTIDE SEQUENCE [LARGE SCALE GENOMIC DNA]</scope>
</reference>
<dbReference type="EC" id="2.5.1.75" evidence="10"/>
<evidence type="ECO:0000256" key="8">
    <source>
        <dbReference type="ARBA" id="ARBA00022842"/>
    </source>
</evidence>
<accession>A0A1F4NSH3</accession>
<name>A0A1F4NSH3_UNCK3</name>
<protein>
    <recommendedName>
        <fullName evidence="10">tRNA dimethylallyltransferase</fullName>
        <ecNumber evidence="10">2.5.1.75</ecNumber>
    </recommendedName>
    <alternativeName>
        <fullName evidence="10">Dimethylallyl diphosphate:tRNA dimethylallyltransferase</fullName>
        <shortName evidence="10">DMAPP:tRNA dimethylallyltransferase</shortName>
        <shortName evidence="10">DMATase</shortName>
    </alternativeName>
    <alternativeName>
        <fullName evidence="10">Isopentenyl-diphosphate:tRNA isopentenyltransferase</fullName>
        <shortName evidence="10">IPP transferase</shortName>
        <shortName evidence="10">IPPT</shortName>
        <shortName evidence="10">IPTase</shortName>
    </alternativeName>
</protein>
<keyword evidence="6 10" id="KW-0547">Nucleotide-binding</keyword>
<keyword evidence="5 10" id="KW-0819">tRNA processing</keyword>
<comment type="similarity">
    <text evidence="3 10 13">Belongs to the IPP transferase family.</text>
</comment>
<feature type="site" description="Interaction with substrate tRNA" evidence="10">
    <location>
        <position position="134"/>
    </location>
</feature>
<dbReference type="HAMAP" id="MF_00185">
    <property type="entry name" value="IPP_trans"/>
    <property type="match status" value="1"/>
</dbReference>
<dbReference type="InterPro" id="IPR027417">
    <property type="entry name" value="P-loop_NTPase"/>
</dbReference>
<evidence type="ECO:0000256" key="1">
    <source>
        <dbReference type="ARBA" id="ARBA00001946"/>
    </source>
</evidence>
<dbReference type="InterPro" id="IPR018022">
    <property type="entry name" value="IPT"/>
</dbReference>
<evidence type="ECO:0000313" key="14">
    <source>
        <dbReference type="EMBL" id="OGB74405.1"/>
    </source>
</evidence>
<dbReference type="PANTHER" id="PTHR11088">
    <property type="entry name" value="TRNA DIMETHYLALLYLTRANSFERASE"/>
    <property type="match status" value="1"/>
</dbReference>
<evidence type="ECO:0000256" key="6">
    <source>
        <dbReference type="ARBA" id="ARBA00022741"/>
    </source>
</evidence>
<dbReference type="AlphaFoldDB" id="A0A1F4NSH3"/>
<dbReference type="Gene3D" id="3.40.50.300">
    <property type="entry name" value="P-loop containing nucleotide triphosphate hydrolases"/>
    <property type="match status" value="2"/>
</dbReference>
<evidence type="ECO:0000256" key="9">
    <source>
        <dbReference type="ARBA" id="ARBA00049563"/>
    </source>
</evidence>
<evidence type="ECO:0000256" key="10">
    <source>
        <dbReference type="HAMAP-Rule" id="MF_00185"/>
    </source>
</evidence>
<dbReference type="InterPro" id="IPR039657">
    <property type="entry name" value="Dimethylallyltransferase"/>
</dbReference>
<dbReference type="NCBIfam" id="TIGR00174">
    <property type="entry name" value="miaA"/>
    <property type="match status" value="1"/>
</dbReference>
<dbReference type="PANTHER" id="PTHR11088:SF60">
    <property type="entry name" value="TRNA DIMETHYLALLYLTRANSFERASE"/>
    <property type="match status" value="1"/>
</dbReference>
<evidence type="ECO:0000256" key="5">
    <source>
        <dbReference type="ARBA" id="ARBA00022694"/>
    </source>
</evidence>
<dbReference type="GO" id="GO:0005524">
    <property type="term" value="F:ATP binding"/>
    <property type="evidence" value="ECO:0007669"/>
    <property type="project" value="UniProtKB-UniRule"/>
</dbReference>
<comment type="catalytic activity">
    <reaction evidence="9 10 11">
        <text>adenosine(37) in tRNA + dimethylallyl diphosphate = N(6)-dimethylallyladenosine(37) in tRNA + diphosphate</text>
        <dbReference type="Rhea" id="RHEA:26482"/>
        <dbReference type="Rhea" id="RHEA-COMP:10162"/>
        <dbReference type="Rhea" id="RHEA-COMP:10375"/>
        <dbReference type="ChEBI" id="CHEBI:33019"/>
        <dbReference type="ChEBI" id="CHEBI:57623"/>
        <dbReference type="ChEBI" id="CHEBI:74411"/>
        <dbReference type="ChEBI" id="CHEBI:74415"/>
        <dbReference type="EC" id="2.5.1.75"/>
    </reaction>
</comment>
<proteinExistence type="inferred from homology"/>
<dbReference type="Pfam" id="PF01715">
    <property type="entry name" value="IPPT"/>
    <property type="match status" value="1"/>
</dbReference>